<keyword evidence="2" id="KW-0472">Membrane</keyword>
<evidence type="ECO:0000313" key="7">
    <source>
        <dbReference type="Proteomes" id="UP001152795"/>
    </source>
</evidence>
<keyword evidence="5" id="KW-0393">Immunoglobulin domain</keyword>
<dbReference type="PANTHER" id="PTHR11640">
    <property type="entry name" value="NEPHRIN"/>
    <property type="match status" value="1"/>
</dbReference>
<evidence type="ECO:0000313" key="6">
    <source>
        <dbReference type="EMBL" id="CAB4042901.1"/>
    </source>
</evidence>
<dbReference type="Pfam" id="PF13927">
    <property type="entry name" value="Ig_3"/>
    <property type="match status" value="1"/>
</dbReference>
<dbReference type="GO" id="GO:0050839">
    <property type="term" value="F:cell adhesion molecule binding"/>
    <property type="evidence" value="ECO:0007669"/>
    <property type="project" value="TreeGrafter"/>
</dbReference>
<dbReference type="Pfam" id="PF13895">
    <property type="entry name" value="Ig_2"/>
    <property type="match status" value="1"/>
</dbReference>
<evidence type="ECO:0000256" key="1">
    <source>
        <dbReference type="ARBA" id="ARBA00004479"/>
    </source>
</evidence>
<dbReference type="Proteomes" id="UP001152795">
    <property type="component" value="Unassembled WGS sequence"/>
</dbReference>
<dbReference type="EMBL" id="CACRXK020031075">
    <property type="protein sequence ID" value="CAB4042901.1"/>
    <property type="molecule type" value="Genomic_DNA"/>
</dbReference>
<dbReference type="Gene3D" id="2.60.40.10">
    <property type="entry name" value="Immunoglobulins"/>
    <property type="match status" value="2"/>
</dbReference>
<dbReference type="GO" id="GO:0005911">
    <property type="term" value="C:cell-cell junction"/>
    <property type="evidence" value="ECO:0007669"/>
    <property type="project" value="TreeGrafter"/>
</dbReference>
<dbReference type="GO" id="GO:0005886">
    <property type="term" value="C:plasma membrane"/>
    <property type="evidence" value="ECO:0007669"/>
    <property type="project" value="TreeGrafter"/>
</dbReference>
<dbReference type="InterPro" id="IPR003599">
    <property type="entry name" value="Ig_sub"/>
</dbReference>
<gene>
    <name evidence="6" type="ORF">PACLA_8A089526</name>
</gene>
<dbReference type="InterPro" id="IPR013783">
    <property type="entry name" value="Ig-like_fold"/>
</dbReference>
<protein>
    <submittedName>
        <fullName evidence="6">Opioid-binding cell adhesion molecule homolog isoform X2</fullName>
    </submittedName>
</protein>
<keyword evidence="3" id="KW-1015">Disulfide bond</keyword>
<accession>A0A6S7KK83</accession>
<dbReference type="InterPro" id="IPR051275">
    <property type="entry name" value="Cell_adhesion_signaling"/>
</dbReference>
<dbReference type="InterPro" id="IPR003598">
    <property type="entry name" value="Ig_sub2"/>
</dbReference>
<sequence length="281" mass="30970">RSQISVTINCSSAVTVNDGDDFTCVCRGEGGNPPADVTWYDKDGVQIGGTGKEEQTLTLSNVDGTNSGTYKCVAQTHTLTDEKLVEVKVRLDFPPEEPYFKDKAVIGKTFAITCESNGHPSPSYTIIHNDTKIVSNGKTYKIDVVQYSDAGFYKCIAENKLGNSSTIYYLSILDQLKNPTTGISTQNFSTTENSRSATNKDDDGKIVVVWHIVVSLVSGIIIGILLSYIVSCSRRKFRSRKPKSNPESKTTEADTTYQELDLSKMNTEDNYQFVESECCKL</sequence>
<dbReference type="InterPro" id="IPR036179">
    <property type="entry name" value="Ig-like_dom_sf"/>
</dbReference>
<dbReference type="PROSITE" id="PS50835">
    <property type="entry name" value="IG_LIKE"/>
    <property type="match status" value="2"/>
</dbReference>
<comment type="caution">
    <text evidence="6">The sequence shown here is derived from an EMBL/GenBank/DDBJ whole genome shotgun (WGS) entry which is preliminary data.</text>
</comment>
<organism evidence="6 7">
    <name type="scientific">Paramuricea clavata</name>
    <name type="common">Red gorgonian</name>
    <name type="synonym">Violescent sea-whip</name>
    <dbReference type="NCBI Taxonomy" id="317549"/>
    <lineage>
        <taxon>Eukaryota</taxon>
        <taxon>Metazoa</taxon>
        <taxon>Cnidaria</taxon>
        <taxon>Anthozoa</taxon>
        <taxon>Octocorallia</taxon>
        <taxon>Malacalcyonacea</taxon>
        <taxon>Plexauridae</taxon>
        <taxon>Paramuricea</taxon>
    </lineage>
</organism>
<dbReference type="SMART" id="SM00408">
    <property type="entry name" value="IGc2"/>
    <property type="match status" value="2"/>
</dbReference>
<keyword evidence="4" id="KW-0325">Glycoprotein</keyword>
<keyword evidence="7" id="KW-1185">Reference proteome</keyword>
<comment type="subcellular location">
    <subcellularLocation>
        <location evidence="1">Membrane</location>
        <topology evidence="1">Single-pass type I membrane protein</topology>
    </subcellularLocation>
</comment>
<dbReference type="SMART" id="SM00409">
    <property type="entry name" value="IG"/>
    <property type="match status" value="2"/>
</dbReference>
<dbReference type="AlphaFoldDB" id="A0A6S7KK83"/>
<proteinExistence type="predicted"/>
<feature type="non-terminal residue" evidence="6">
    <location>
        <position position="281"/>
    </location>
</feature>
<dbReference type="PANTHER" id="PTHR11640:SF158">
    <property type="entry name" value="V-SET AND IMMUNOGLOBULIN DOMAIN-CONTAINING PROTEIN 10-LIKE 2"/>
    <property type="match status" value="1"/>
</dbReference>
<dbReference type="SUPFAM" id="SSF48726">
    <property type="entry name" value="Immunoglobulin"/>
    <property type="match status" value="2"/>
</dbReference>
<evidence type="ECO:0000256" key="5">
    <source>
        <dbReference type="ARBA" id="ARBA00023319"/>
    </source>
</evidence>
<dbReference type="OrthoDB" id="5981765at2759"/>
<dbReference type="GO" id="GO:0098609">
    <property type="term" value="P:cell-cell adhesion"/>
    <property type="evidence" value="ECO:0007669"/>
    <property type="project" value="TreeGrafter"/>
</dbReference>
<evidence type="ECO:0000256" key="2">
    <source>
        <dbReference type="ARBA" id="ARBA00023136"/>
    </source>
</evidence>
<reference evidence="6" key="1">
    <citation type="submission" date="2020-04" db="EMBL/GenBank/DDBJ databases">
        <authorList>
            <person name="Alioto T."/>
            <person name="Alioto T."/>
            <person name="Gomez Garrido J."/>
        </authorList>
    </citation>
    <scope>NUCLEOTIDE SEQUENCE</scope>
    <source>
        <strain evidence="6">A484AB</strain>
    </source>
</reference>
<evidence type="ECO:0000256" key="3">
    <source>
        <dbReference type="ARBA" id="ARBA00023157"/>
    </source>
</evidence>
<dbReference type="InterPro" id="IPR007110">
    <property type="entry name" value="Ig-like_dom"/>
</dbReference>
<evidence type="ECO:0000256" key="4">
    <source>
        <dbReference type="ARBA" id="ARBA00023180"/>
    </source>
</evidence>
<name>A0A6S7KK83_PARCT</name>